<organism evidence="2">
    <name type="scientific">Tanacetum cinerariifolium</name>
    <name type="common">Dalmatian daisy</name>
    <name type="synonym">Chrysanthemum cinerariifolium</name>
    <dbReference type="NCBI Taxonomy" id="118510"/>
    <lineage>
        <taxon>Eukaryota</taxon>
        <taxon>Viridiplantae</taxon>
        <taxon>Streptophyta</taxon>
        <taxon>Embryophyta</taxon>
        <taxon>Tracheophyta</taxon>
        <taxon>Spermatophyta</taxon>
        <taxon>Magnoliopsida</taxon>
        <taxon>eudicotyledons</taxon>
        <taxon>Gunneridae</taxon>
        <taxon>Pentapetalae</taxon>
        <taxon>asterids</taxon>
        <taxon>campanulids</taxon>
        <taxon>Asterales</taxon>
        <taxon>Asteraceae</taxon>
        <taxon>Asteroideae</taxon>
        <taxon>Anthemideae</taxon>
        <taxon>Anthemidinae</taxon>
        <taxon>Tanacetum</taxon>
    </lineage>
</organism>
<dbReference type="InterPro" id="IPR056924">
    <property type="entry name" value="SH3_Tf2-1"/>
</dbReference>
<sequence>MQDRRDRQKSYADVRRKPQEFQIRDNVMSKVLSWKGVIRFGKHKKLNPRHIRPFKVLARVGPIAYRLELPQELSKVHNTFHVSNMKRCLSDEPLVIPLEEIQIGDKLHFVEEAVEIMVREVKRLKQSCIPIVKVRWNSRRGPEFTWELEDQFRSKYPYLFQHTLQRDTTS</sequence>
<dbReference type="Pfam" id="PF24626">
    <property type="entry name" value="SH3_Tf2-1"/>
    <property type="match status" value="1"/>
</dbReference>
<gene>
    <name evidence="2" type="ORF">Tci_025219</name>
</gene>
<accession>A0A6L2KUF3</accession>
<proteinExistence type="predicted"/>
<comment type="caution">
    <text evidence="2">The sequence shown here is derived from an EMBL/GenBank/DDBJ whole genome shotgun (WGS) entry which is preliminary data.</text>
</comment>
<protein>
    <submittedName>
        <fullName evidence="2">Putative reverse transcriptase domain-containing protein</fullName>
    </submittedName>
</protein>
<dbReference type="PANTHER" id="PTHR46148:SF59">
    <property type="entry name" value="NUCLEOTIDYLTRANSFERASE, RIBONUCLEASE H"/>
    <property type="match status" value="1"/>
</dbReference>
<evidence type="ECO:0000313" key="2">
    <source>
        <dbReference type="EMBL" id="GEU53241.1"/>
    </source>
</evidence>
<dbReference type="EMBL" id="BKCJ010003142">
    <property type="protein sequence ID" value="GEU53241.1"/>
    <property type="molecule type" value="Genomic_DNA"/>
</dbReference>
<dbReference type="PANTHER" id="PTHR46148">
    <property type="entry name" value="CHROMO DOMAIN-CONTAINING PROTEIN"/>
    <property type="match status" value="1"/>
</dbReference>
<keyword evidence="2" id="KW-0695">RNA-directed DNA polymerase</keyword>
<evidence type="ECO:0000259" key="1">
    <source>
        <dbReference type="Pfam" id="PF24626"/>
    </source>
</evidence>
<reference evidence="2" key="1">
    <citation type="journal article" date="2019" name="Sci. Rep.">
        <title>Draft genome of Tanacetum cinerariifolium, the natural source of mosquito coil.</title>
        <authorList>
            <person name="Yamashiro T."/>
            <person name="Shiraishi A."/>
            <person name="Satake H."/>
            <person name="Nakayama K."/>
        </authorList>
    </citation>
    <scope>NUCLEOTIDE SEQUENCE</scope>
</reference>
<dbReference type="AlphaFoldDB" id="A0A6L2KUF3"/>
<keyword evidence="2" id="KW-0808">Transferase</keyword>
<keyword evidence="2" id="KW-0548">Nucleotidyltransferase</keyword>
<dbReference type="GO" id="GO:0003964">
    <property type="term" value="F:RNA-directed DNA polymerase activity"/>
    <property type="evidence" value="ECO:0007669"/>
    <property type="project" value="UniProtKB-KW"/>
</dbReference>
<feature type="domain" description="Tf2-1-like SH3-like" evidence="1">
    <location>
        <begin position="25"/>
        <end position="88"/>
    </location>
</feature>
<name>A0A6L2KUF3_TANCI</name>